<organism evidence="1 2">
    <name type="scientific">Odoribacter laneus YIT 12061</name>
    <dbReference type="NCBI Taxonomy" id="742817"/>
    <lineage>
        <taxon>Bacteria</taxon>
        <taxon>Pseudomonadati</taxon>
        <taxon>Bacteroidota</taxon>
        <taxon>Bacteroidia</taxon>
        <taxon>Bacteroidales</taxon>
        <taxon>Odoribacteraceae</taxon>
        <taxon>Odoribacter</taxon>
    </lineage>
</organism>
<evidence type="ECO:0000313" key="2">
    <source>
        <dbReference type="Proteomes" id="UP000004892"/>
    </source>
</evidence>
<sequence>MDQSAAEYIVVEGANENNLKHLSLKFLKNRLLYLRECRVPENLLWSWIRLLQNPDGN</sequence>
<protein>
    <submittedName>
        <fullName evidence="1">Uncharacterized protein</fullName>
    </submittedName>
</protein>
<keyword evidence="2" id="KW-1185">Reference proteome</keyword>
<dbReference type="HOGENOM" id="CLU_2992262_0_0_10"/>
<dbReference type="EMBL" id="ADMC01000005">
    <property type="protein sequence ID" value="EHP50659.1"/>
    <property type="molecule type" value="Genomic_DNA"/>
</dbReference>
<gene>
    <name evidence="1" type="ORF">HMPREF9449_00348</name>
</gene>
<dbReference type="Proteomes" id="UP000004892">
    <property type="component" value="Unassembled WGS sequence"/>
</dbReference>
<accession>H1DDL2</accession>
<comment type="caution">
    <text evidence="1">The sequence shown here is derived from an EMBL/GenBank/DDBJ whole genome shotgun (WGS) entry which is preliminary data.</text>
</comment>
<evidence type="ECO:0000313" key="1">
    <source>
        <dbReference type="EMBL" id="EHP50659.1"/>
    </source>
</evidence>
<reference evidence="1 2" key="1">
    <citation type="submission" date="2012-01" db="EMBL/GenBank/DDBJ databases">
        <title>The Genome Sequence of Odoribacter laneus YIT 12061.</title>
        <authorList>
            <consortium name="The Broad Institute Genome Sequencing Platform"/>
            <person name="Earl A."/>
            <person name="Ward D."/>
            <person name="Feldgarden M."/>
            <person name="Gevers D."/>
            <person name="Morotomi M."/>
            <person name="Young S.K."/>
            <person name="Zeng Q."/>
            <person name="Gargeya S."/>
            <person name="Fitzgerald M."/>
            <person name="Haas B."/>
            <person name="Abouelleil A."/>
            <person name="Alvarado L."/>
            <person name="Arachchi H.M."/>
            <person name="Berlin A."/>
            <person name="Chapman S.B."/>
            <person name="Gearin G."/>
            <person name="Goldberg J."/>
            <person name="Griggs A."/>
            <person name="Gujja S."/>
            <person name="Hansen M."/>
            <person name="Heiman D."/>
            <person name="Howarth C."/>
            <person name="Larimer J."/>
            <person name="Lui A."/>
            <person name="MacDonald P.J.P."/>
            <person name="McCowen C."/>
            <person name="Montmayeur A."/>
            <person name="Murphy C."/>
            <person name="Neiman D."/>
            <person name="Pearson M."/>
            <person name="Priest M."/>
            <person name="Roberts A."/>
            <person name="Saif S."/>
            <person name="Shea T."/>
            <person name="Sisk P."/>
            <person name="Stolte C."/>
            <person name="Sykes S."/>
            <person name="Wortman J."/>
            <person name="Nusbaum C."/>
            <person name="Birren B."/>
        </authorList>
    </citation>
    <scope>NUCLEOTIDE SEQUENCE [LARGE SCALE GENOMIC DNA]</scope>
    <source>
        <strain evidence="1 2">YIT 12061</strain>
    </source>
</reference>
<dbReference type="AlphaFoldDB" id="H1DDL2"/>
<name>H1DDL2_9BACT</name>
<proteinExistence type="predicted"/>